<evidence type="ECO:0000313" key="4">
    <source>
        <dbReference type="Proteomes" id="UP000683360"/>
    </source>
</evidence>
<proteinExistence type="predicted"/>
<dbReference type="GO" id="GO:0005245">
    <property type="term" value="F:voltage-gated calcium channel activity"/>
    <property type="evidence" value="ECO:0007669"/>
    <property type="project" value="TreeGrafter"/>
</dbReference>
<name>A0A8S3T209_MYTED</name>
<feature type="transmembrane region" description="Helical" evidence="2">
    <location>
        <begin position="388"/>
        <end position="408"/>
    </location>
</feature>
<gene>
    <name evidence="3" type="ORF">MEDL_38495</name>
</gene>
<evidence type="ECO:0000256" key="1">
    <source>
        <dbReference type="SAM" id="MobiDB-lite"/>
    </source>
</evidence>
<sequence length="469" mass="52483">MYHNRSLLTDDFRDCKFYKRRVTLDRSCVKFSQAAFENPFQYLDRDETAADVSQYKGFLTKNIDTNPGFKSTLRTSVWATYKAEEFWKSNKARYVAWRYIATKAGLIRIYPGVNLLKSYDHEKRGWIFSSNIVTAASAADFPLEYFNWFITSVYPSCGDNSDYSCIIIDDSGLVVMHPRLKETTDENAFKEPKHITVEVTLPTVSGLDLTDTGDTFELRPITDTNLFIIIIKSEPSQTLPCTCDDSKSSDIVECKTNCNCLCHKPIIYDVCANSYDIKSAPFPCSARLPDTSGVSEPDDTDGLNACYIPTCHSQLKNDHCFSEAECSWCEYTDKGQSIDNPCCRLKEQCTFGKTKSTTRDTCAPLPTPPDKSSGTTDKSSGGSDAGTIGGIAGGSIAFGILLTLIIIFGMKYFRSKYPNDDADPYLDAVPGHELRQYTEKDEFSSAESLPPPYKMQSEVNQNFYFDSAS</sequence>
<protein>
    <submittedName>
        <fullName evidence="3">Uncharacterized protein</fullName>
    </submittedName>
</protein>
<organism evidence="3 4">
    <name type="scientific">Mytilus edulis</name>
    <name type="common">Blue mussel</name>
    <dbReference type="NCBI Taxonomy" id="6550"/>
    <lineage>
        <taxon>Eukaryota</taxon>
        <taxon>Metazoa</taxon>
        <taxon>Spiralia</taxon>
        <taxon>Lophotrochozoa</taxon>
        <taxon>Mollusca</taxon>
        <taxon>Bivalvia</taxon>
        <taxon>Autobranchia</taxon>
        <taxon>Pteriomorphia</taxon>
        <taxon>Mytilida</taxon>
        <taxon>Mytiloidea</taxon>
        <taxon>Mytilidae</taxon>
        <taxon>Mytilinae</taxon>
        <taxon>Mytilus</taxon>
    </lineage>
</organism>
<keyword evidence="2" id="KW-0472">Membrane</keyword>
<feature type="region of interest" description="Disordered" evidence="1">
    <location>
        <begin position="355"/>
        <end position="383"/>
    </location>
</feature>
<dbReference type="OrthoDB" id="6060175at2759"/>
<dbReference type="PANTHER" id="PTHR10166">
    <property type="entry name" value="VOLTAGE-DEPENDENT CALCIUM CHANNEL SUBUNIT ALPHA-2/DELTA-RELATED"/>
    <property type="match status" value="1"/>
</dbReference>
<keyword evidence="2" id="KW-0812">Transmembrane</keyword>
<comment type="caution">
    <text evidence="3">The sequence shown here is derived from an EMBL/GenBank/DDBJ whole genome shotgun (WGS) entry which is preliminary data.</text>
</comment>
<reference evidence="3" key="1">
    <citation type="submission" date="2021-03" db="EMBL/GenBank/DDBJ databases">
        <authorList>
            <person name="Bekaert M."/>
        </authorList>
    </citation>
    <scope>NUCLEOTIDE SEQUENCE</scope>
</reference>
<feature type="compositionally biased region" description="Low complexity" evidence="1">
    <location>
        <begin position="370"/>
        <end position="382"/>
    </location>
</feature>
<dbReference type="AlphaFoldDB" id="A0A8S3T209"/>
<dbReference type="EMBL" id="CAJPWZ010001847">
    <property type="protein sequence ID" value="CAG2225372.1"/>
    <property type="molecule type" value="Genomic_DNA"/>
</dbReference>
<keyword evidence="2" id="KW-1133">Transmembrane helix</keyword>
<evidence type="ECO:0000256" key="2">
    <source>
        <dbReference type="SAM" id="Phobius"/>
    </source>
</evidence>
<evidence type="ECO:0000313" key="3">
    <source>
        <dbReference type="EMBL" id="CAG2225372.1"/>
    </source>
</evidence>
<dbReference type="GO" id="GO:0005891">
    <property type="term" value="C:voltage-gated calcium channel complex"/>
    <property type="evidence" value="ECO:0007669"/>
    <property type="project" value="TreeGrafter"/>
</dbReference>
<dbReference type="PANTHER" id="PTHR10166:SF66">
    <property type="entry name" value="VWFA AND CACHE DOMAIN-CONTAINING PROTEIN CG16868"/>
    <property type="match status" value="1"/>
</dbReference>
<accession>A0A8S3T209</accession>
<dbReference type="Proteomes" id="UP000683360">
    <property type="component" value="Unassembled WGS sequence"/>
</dbReference>
<keyword evidence="4" id="KW-1185">Reference proteome</keyword>
<dbReference type="InterPro" id="IPR051173">
    <property type="entry name" value="Ca_channel_alpha-2/delta"/>
</dbReference>